<protein>
    <submittedName>
        <fullName evidence="9">BMP family ABC transporter substrate-binding protein</fullName>
    </submittedName>
</protein>
<reference evidence="9" key="1">
    <citation type="submission" date="2022-09" db="EMBL/GenBank/DDBJ databases">
        <title>Culturomic study of gut microbiota in children with autism spectrum disorder.</title>
        <authorList>
            <person name="Efimov B.A."/>
            <person name="Chaplin A.V."/>
            <person name="Sokolova S.R."/>
            <person name="Pikina A.P."/>
            <person name="Korzhanova M."/>
            <person name="Belova V."/>
            <person name="Korostin D."/>
        </authorList>
    </citation>
    <scope>NUCLEOTIDE SEQUENCE</scope>
    <source>
        <strain evidence="9">ASD5510</strain>
    </source>
</reference>
<keyword evidence="5" id="KW-0472">Membrane</keyword>
<evidence type="ECO:0000256" key="6">
    <source>
        <dbReference type="ARBA" id="ARBA00023288"/>
    </source>
</evidence>
<feature type="signal peptide" evidence="7">
    <location>
        <begin position="1"/>
        <end position="20"/>
    </location>
</feature>
<dbReference type="Proteomes" id="UP001065549">
    <property type="component" value="Unassembled WGS sequence"/>
</dbReference>
<sequence>MKTKKVWAVLIAALMVAGLAGCGKKAEEKPVTYEIAMVTDTNSIQDGAFNQAVWDGIEDFVEEKPVSYKAYLTTEDTTDGYLRAVKDAVDGGAKIIIAAGSAFGNTIDQAQSEYPQVSFALIDGRPQDGEGNDAEVRKNTTAITFAEEQAGYLAGYAAVKEGYKKLGFLGGKEEPPVQRFGYGFIQGADDAAKESSLAGIQVCYGYTGTFNEDEAVQSQAAAWYEKGTEVIFAGAGAAGRSIMKAAEEKHGRVIGVDLDQSKDSKTVIFSAVKNIRPAISDILWEYYEDNEFAGGKVIVLDAKTQGVGLAMNPSTMNKFSSDDYDQLYKKLADGAVTVKREDIKDAGALATDRVNVKIEK</sequence>
<evidence type="ECO:0000259" key="8">
    <source>
        <dbReference type="Pfam" id="PF02608"/>
    </source>
</evidence>
<feature type="chain" id="PRO_5039945352" evidence="7">
    <location>
        <begin position="21"/>
        <end position="360"/>
    </location>
</feature>
<comment type="subcellular location">
    <subcellularLocation>
        <location evidence="1">Cell membrane</location>
        <topology evidence="1">Lipid-anchor</topology>
    </subcellularLocation>
</comment>
<dbReference type="PANTHER" id="PTHR34296:SF2">
    <property type="entry name" value="ABC TRANSPORTER GUANOSINE-BINDING PROTEIN NUPN"/>
    <property type="match status" value="1"/>
</dbReference>
<keyword evidence="3" id="KW-1003">Cell membrane</keyword>
<dbReference type="CDD" id="cd06354">
    <property type="entry name" value="PBP1_PrnA-like"/>
    <property type="match status" value="1"/>
</dbReference>
<keyword evidence="6" id="KW-0449">Lipoprotein</keyword>
<evidence type="ECO:0000256" key="2">
    <source>
        <dbReference type="ARBA" id="ARBA00008610"/>
    </source>
</evidence>
<evidence type="ECO:0000256" key="4">
    <source>
        <dbReference type="ARBA" id="ARBA00022729"/>
    </source>
</evidence>
<keyword evidence="4 7" id="KW-0732">Signal</keyword>
<accession>A0A9J6QSM2</accession>
<dbReference type="PROSITE" id="PS51257">
    <property type="entry name" value="PROKAR_LIPOPROTEIN"/>
    <property type="match status" value="1"/>
</dbReference>
<comment type="caution">
    <text evidence="9">The sequence shown here is derived from an EMBL/GenBank/DDBJ whole genome shotgun (WGS) entry which is preliminary data.</text>
</comment>
<dbReference type="InterPro" id="IPR028082">
    <property type="entry name" value="Peripla_BP_I"/>
</dbReference>
<evidence type="ECO:0000313" key="9">
    <source>
        <dbReference type="EMBL" id="MCU7379029.1"/>
    </source>
</evidence>
<proteinExistence type="inferred from homology"/>
<dbReference type="InterPro" id="IPR050957">
    <property type="entry name" value="BMP_lipoprotein"/>
</dbReference>
<evidence type="ECO:0000256" key="7">
    <source>
        <dbReference type="SAM" id="SignalP"/>
    </source>
</evidence>
<dbReference type="GO" id="GO:0005886">
    <property type="term" value="C:plasma membrane"/>
    <property type="evidence" value="ECO:0007669"/>
    <property type="project" value="UniProtKB-SubCell"/>
</dbReference>
<dbReference type="Gene3D" id="3.40.50.2300">
    <property type="match status" value="2"/>
</dbReference>
<evidence type="ECO:0000256" key="3">
    <source>
        <dbReference type="ARBA" id="ARBA00022475"/>
    </source>
</evidence>
<dbReference type="SUPFAM" id="SSF53822">
    <property type="entry name" value="Periplasmic binding protein-like I"/>
    <property type="match status" value="1"/>
</dbReference>
<evidence type="ECO:0000256" key="1">
    <source>
        <dbReference type="ARBA" id="ARBA00004193"/>
    </source>
</evidence>
<feature type="domain" description="ABC transporter substrate-binding protein PnrA-like" evidence="8">
    <location>
        <begin position="36"/>
        <end position="329"/>
    </location>
</feature>
<evidence type="ECO:0000256" key="5">
    <source>
        <dbReference type="ARBA" id="ARBA00023136"/>
    </source>
</evidence>
<dbReference type="InterPro" id="IPR003760">
    <property type="entry name" value="PnrA-like"/>
</dbReference>
<comment type="similarity">
    <text evidence="2">Belongs to the BMP lipoprotein family.</text>
</comment>
<dbReference type="Pfam" id="PF02608">
    <property type="entry name" value="Bmp"/>
    <property type="match status" value="1"/>
</dbReference>
<name>A0A9J6QSM2_9FIRM</name>
<organism evidence="9 10">
    <name type="scientific">Hominibacterium faecale</name>
    <dbReference type="NCBI Taxonomy" id="2839743"/>
    <lineage>
        <taxon>Bacteria</taxon>
        <taxon>Bacillati</taxon>
        <taxon>Bacillota</taxon>
        <taxon>Clostridia</taxon>
        <taxon>Peptostreptococcales</taxon>
        <taxon>Anaerovoracaceae</taxon>
        <taxon>Hominibacterium</taxon>
    </lineage>
</organism>
<dbReference type="RefSeq" id="WP_253021217.1">
    <property type="nucleotide sequence ID" value="NZ_JAOSHN010000004.1"/>
</dbReference>
<gene>
    <name evidence="9" type="ORF">OBO34_11780</name>
</gene>
<keyword evidence="10" id="KW-1185">Reference proteome</keyword>
<dbReference type="PANTHER" id="PTHR34296">
    <property type="entry name" value="TRANSCRIPTIONAL ACTIVATOR PROTEIN MED"/>
    <property type="match status" value="1"/>
</dbReference>
<dbReference type="AlphaFoldDB" id="A0A9J6QSM2"/>
<evidence type="ECO:0000313" key="10">
    <source>
        <dbReference type="Proteomes" id="UP001065549"/>
    </source>
</evidence>
<dbReference type="EMBL" id="JAOSHN010000004">
    <property type="protein sequence ID" value="MCU7379029.1"/>
    <property type="molecule type" value="Genomic_DNA"/>
</dbReference>